<feature type="region of interest" description="Disordered" evidence="1">
    <location>
        <begin position="22"/>
        <end position="77"/>
    </location>
</feature>
<name>A0A699JAZ0_TANCI</name>
<dbReference type="EMBL" id="BKCJ010392141">
    <property type="protein sequence ID" value="GFA24770.1"/>
    <property type="molecule type" value="Genomic_DNA"/>
</dbReference>
<protein>
    <submittedName>
        <fullName evidence="2">Uncharacterized protein</fullName>
    </submittedName>
</protein>
<proteinExistence type="predicted"/>
<reference evidence="2" key="1">
    <citation type="journal article" date="2019" name="Sci. Rep.">
        <title>Draft genome of Tanacetum cinerariifolium, the natural source of mosquito coil.</title>
        <authorList>
            <person name="Yamashiro T."/>
            <person name="Shiraishi A."/>
            <person name="Satake H."/>
            <person name="Nakayama K."/>
        </authorList>
    </citation>
    <scope>NUCLEOTIDE SEQUENCE</scope>
</reference>
<evidence type="ECO:0000313" key="2">
    <source>
        <dbReference type="EMBL" id="GFA24770.1"/>
    </source>
</evidence>
<dbReference type="AlphaFoldDB" id="A0A699JAZ0"/>
<accession>A0A699JAZ0</accession>
<feature type="non-terminal residue" evidence="2">
    <location>
        <position position="1"/>
    </location>
</feature>
<sequence>KVISKSDGPLTPNATKVFNKIVKEAGQMKTQQSSQAPPATQATQASPTGHTTPFHPSQLHASPTKITKASAARRSST</sequence>
<comment type="caution">
    <text evidence="2">The sequence shown here is derived from an EMBL/GenBank/DDBJ whole genome shotgun (WGS) entry which is preliminary data.</text>
</comment>
<gene>
    <name evidence="2" type="ORF">Tci_596742</name>
</gene>
<feature type="compositionally biased region" description="Low complexity" evidence="1">
    <location>
        <begin position="30"/>
        <end position="48"/>
    </location>
</feature>
<feature type="compositionally biased region" description="Polar residues" evidence="1">
    <location>
        <begin position="49"/>
        <end position="77"/>
    </location>
</feature>
<organism evidence="2">
    <name type="scientific">Tanacetum cinerariifolium</name>
    <name type="common">Dalmatian daisy</name>
    <name type="synonym">Chrysanthemum cinerariifolium</name>
    <dbReference type="NCBI Taxonomy" id="118510"/>
    <lineage>
        <taxon>Eukaryota</taxon>
        <taxon>Viridiplantae</taxon>
        <taxon>Streptophyta</taxon>
        <taxon>Embryophyta</taxon>
        <taxon>Tracheophyta</taxon>
        <taxon>Spermatophyta</taxon>
        <taxon>Magnoliopsida</taxon>
        <taxon>eudicotyledons</taxon>
        <taxon>Gunneridae</taxon>
        <taxon>Pentapetalae</taxon>
        <taxon>asterids</taxon>
        <taxon>campanulids</taxon>
        <taxon>Asterales</taxon>
        <taxon>Asteraceae</taxon>
        <taxon>Asteroideae</taxon>
        <taxon>Anthemideae</taxon>
        <taxon>Anthemidinae</taxon>
        <taxon>Tanacetum</taxon>
    </lineage>
</organism>
<evidence type="ECO:0000256" key="1">
    <source>
        <dbReference type="SAM" id="MobiDB-lite"/>
    </source>
</evidence>